<keyword evidence="1" id="KW-0596">Phosphopantetheine</keyword>
<dbReference type="InterPro" id="IPR050091">
    <property type="entry name" value="PKS_NRPS_Biosynth_Enz"/>
</dbReference>
<dbReference type="PANTHER" id="PTHR43775:SF37">
    <property type="entry name" value="SI:DKEY-61P9.11"/>
    <property type="match status" value="1"/>
</dbReference>
<dbReference type="InterPro" id="IPR006162">
    <property type="entry name" value="Ppantetheine_attach_site"/>
</dbReference>
<dbReference type="Gene3D" id="3.40.366.10">
    <property type="entry name" value="Malonyl-Coenzyme A Acyl Carrier Protein, domain 2"/>
    <property type="match status" value="1"/>
</dbReference>
<dbReference type="InterPro" id="IPR016039">
    <property type="entry name" value="Thiolase-like"/>
</dbReference>
<dbReference type="Pfam" id="PF00109">
    <property type="entry name" value="ketoacyl-synt"/>
    <property type="match status" value="1"/>
</dbReference>
<dbReference type="Pfam" id="PF00550">
    <property type="entry name" value="PP-binding"/>
    <property type="match status" value="2"/>
</dbReference>
<dbReference type="Gene3D" id="3.30.70.3290">
    <property type="match status" value="1"/>
</dbReference>
<dbReference type="PROSITE" id="PS52004">
    <property type="entry name" value="KS3_2"/>
    <property type="match status" value="1"/>
</dbReference>
<organism evidence="8">
    <name type="scientific">Candidatus Kentrum sp. DK</name>
    <dbReference type="NCBI Taxonomy" id="2126562"/>
    <lineage>
        <taxon>Bacteria</taxon>
        <taxon>Pseudomonadati</taxon>
        <taxon>Pseudomonadota</taxon>
        <taxon>Gammaproteobacteria</taxon>
        <taxon>Candidatus Kentrum</taxon>
    </lineage>
</organism>
<dbReference type="Pfam" id="PF02801">
    <property type="entry name" value="Ketoacyl-synt_C"/>
    <property type="match status" value="1"/>
</dbReference>
<dbReference type="SMART" id="SM00827">
    <property type="entry name" value="PKS_AT"/>
    <property type="match status" value="1"/>
</dbReference>
<dbReference type="EMBL" id="CAADEX010000063">
    <property type="protein sequence ID" value="VFJ57070.1"/>
    <property type="molecule type" value="Genomic_DNA"/>
</dbReference>
<evidence type="ECO:0000259" key="7">
    <source>
        <dbReference type="PROSITE" id="PS52004"/>
    </source>
</evidence>
<comment type="function">
    <text evidence="4">Involved in production of the polyketide antibiotic thailandamide.</text>
</comment>
<dbReference type="CDD" id="cd00833">
    <property type="entry name" value="PKS"/>
    <property type="match status" value="1"/>
</dbReference>
<sequence length="1190" mass="129219">MRQSTHEPKEKNAIAHWLIARLAGIAGLPVAEIDTNRPFLDYGLRSAMAKTLLDDLGKWLDRPLSPTLTYDYPNIGLLARRLTGDGDGKTAQPPASGLLSPRFPSPHPSGQPIENEPIAIIGMGCRFPGAKNPEEFWEILKNGVDAITELPPSRRMPTEPAVAWGGFIDDVDQFDPGFFSISAREAETMDPQQRLMLEVGWEALEDAGVPAETLAGSQTGVFIGIWQNDYHHYLPSEGADLYSETGTARGVGAGRLSYLWDLHGPCQVIDTASSSSLVALHEACMSLHAGESDLALAGGVNLILHPGVTNRFFASRMLAPDGRCKTFDASADGYARGEGCGVLVLKRERDARRDGDRPLALIRGSAINHDGRTNGLAAPSSQAQQAVIRRALANAGIGTREVSYIEAHGTGTPLGDRTEFEALTEVLMPGRAPDEICYIGSAKTNIGHLESAAGAAGVIKTVLALVHGEIPPHLHLREFSPHIPIADTLFSVPREPAPWAGGRRIAGVSSFGISGANAHVVLEEAPTVEPKPLARGAERPWHLLTLAAKNETALGELAERYAIWLDNHPDIPFPDVCFTANTGREHFEHRLALVAESAINARVQLRSGGFVSGKAGQGELKTAFLFTGQGSQYVGMGRQLYETWPLFRGILDECDAILRPLDVPLLDLVHGENADADAPNQAIHQTIHTQPALFSLEYALAMLWQSWGIKPDAVMGHSVGEYVAACIAGVFSLEDGLKLIAARGRLMQTLCEPGAMLALQITEVDTVELIAPFSGELSLAAINGPESVVVSGTHEAMEKLSAGLADSGIKTTPLSVSHAFHSAMMEPMLAEFQKIADSISYTGPRIPLCSNVTGKMMAEREVTTPAYWVRHVREPVRFAAGVETLHTKGIDTFLEIGPKPALLGMARECLSDKADSAGMGWLASLREGQDDWQQLLWSLGEWYARGGEIDWRSLENGAWRGKVSLPTYPFQRQRYWVEGAPGLLPNSSLFGFLQRGDTGELMRYLEQEEQLSPEEQRHLPRLLEILAEQYRKETTAVSFPSGPSGEDVESVQAPSPTTAPVPIKQHWEQAPAEEREGILTDFIRNGLARVFRTDASRLDMGQPLKAMGLDSLMAVELRHRIRSDLHIDISLGNLVAGSVSDLAGQIGMRLKETSPSPTGKARVLARLESEQLSDEEINALFDEYFEEAEK</sequence>
<dbReference type="SMART" id="SM00823">
    <property type="entry name" value="PKS_PP"/>
    <property type="match status" value="2"/>
</dbReference>
<dbReference type="InterPro" id="IPR014030">
    <property type="entry name" value="Ketoacyl_synth_N"/>
</dbReference>
<dbReference type="GO" id="GO:0031177">
    <property type="term" value="F:phosphopantetheine binding"/>
    <property type="evidence" value="ECO:0007669"/>
    <property type="project" value="InterPro"/>
</dbReference>
<dbReference type="Gene3D" id="1.10.1200.10">
    <property type="entry name" value="ACP-like"/>
    <property type="match status" value="2"/>
</dbReference>
<dbReference type="InterPro" id="IPR001227">
    <property type="entry name" value="Ac_transferase_dom_sf"/>
</dbReference>
<dbReference type="InterPro" id="IPR020806">
    <property type="entry name" value="PKS_PP-bd"/>
</dbReference>
<evidence type="ECO:0000256" key="3">
    <source>
        <dbReference type="ARBA" id="ARBA00022679"/>
    </source>
</evidence>
<reference evidence="8" key="1">
    <citation type="submission" date="2019-02" db="EMBL/GenBank/DDBJ databases">
        <authorList>
            <person name="Gruber-Vodicka R. H."/>
            <person name="Seah K. B. B."/>
        </authorList>
    </citation>
    <scope>NUCLEOTIDE SEQUENCE</scope>
    <source>
        <strain evidence="8">BECK_DK47</strain>
    </source>
</reference>
<dbReference type="Pfam" id="PF22621">
    <property type="entry name" value="CurL-like_PKS_C"/>
    <property type="match status" value="1"/>
</dbReference>
<dbReference type="InterPro" id="IPR016036">
    <property type="entry name" value="Malonyl_transacylase_ACP-bd"/>
</dbReference>
<evidence type="ECO:0000256" key="1">
    <source>
        <dbReference type="ARBA" id="ARBA00022450"/>
    </source>
</evidence>
<proteinExistence type="predicted"/>
<feature type="region of interest" description="Disordered" evidence="5">
    <location>
        <begin position="1036"/>
        <end position="1061"/>
    </location>
</feature>
<dbReference type="GO" id="GO:0005886">
    <property type="term" value="C:plasma membrane"/>
    <property type="evidence" value="ECO:0007669"/>
    <property type="project" value="TreeGrafter"/>
</dbReference>
<dbReference type="Pfam" id="PF00698">
    <property type="entry name" value="Acyl_transf_1"/>
    <property type="match status" value="1"/>
</dbReference>
<feature type="region of interest" description="Disordered" evidence="5">
    <location>
        <begin position="83"/>
        <end position="114"/>
    </location>
</feature>
<dbReference type="GO" id="GO:0005737">
    <property type="term" value="C:cytoplasm"/>
    <property type="evidence" value="ECO:0007669"/>
    <property type="project" value="TreeGrafter"/>
</dbReference>
<dbReference type="SMART" id="SM01294">
    <property type="entry name" value="PKS_PP_betabranch"/>
    <property type="match status" value="1"/>
</dbReference>
<dbReference type="InterPro" id="IPR020841">
    <property type="entry name" value="PKS_Beta-ketoAc_synthase_dom"/>
</dbReference>
<dbReference type="Gene3D" id="3.40.47.10">
    <property type="match status" value="1"/>
</dbReference>
<keyword evidence="3 8" id="KW-0808">Transferase</keyword>
<evidence type="ECO:0000256" key="5">
    <source>
        <dbReference type="SAM" id="MobiDB-lite"/>
    </source>
</evidence>
<dbReference type="AlphaFoldDB" id="A0A450SSW7"/>
<evidence type="ECO:0000313" key="8">
    <source>
        <dbReference type="EMBL" id="VFJ57070.1"/>
    </source>
</evidence>
<dbReference type="PANTHER" id="PTHR43775">
    <property type="entry name" value="FATTY ACID SYNTHASE"/>
    <property type="match status" value="1"/>
</dbReference>
<dbReference type="FunFam" id="3.40.366.10:FF:000002">
    <property type="entry name" value="Probable polyketide synthase 2"/>
    <property type="match status" value="1"/>
</dbReference>
<dbReference type="InterPro" id="IPR009081">
    <property type="entry name" value="PP-bd_ACP"/>
</dbReference>
<dbReference type="SMART" id="SM00825">
    <property type="entry name" value="PKS_KS"/>
    <property type="match status" value="1"/>
</dbReference>
<dbReference type="InterPro" id="IPR014043">
    <property type="entry name" value="Acyl_transferase_dom"/>
</dbReference>
<evidence type="ECO:0000256" key="2">
    <source>
        <dbReference type="ARBA" id="ARBA00022553"/>
    </source>
</evidence>
<feature type="domain" description="Ketosynthase family 3 (KS3)" evidence="7">
    <location>
        <begin position="115"/>
        <end position="524"/>
    </location>
</feature>
<evidence type="ECO:0000256" key="4">
    <source>
        <dbReference type="ARBA" id="ARBA00054155"/>
    </source>
</evidence>
<protein>
    <submittedName>
        <fullName evidence="8">Acyl transferase domain-containing protein</fullName>
    </submittedName>
</protein>
<dbReference type="SUPFAM" id="SSF53901">
    <property type="entry name" value="Thiolase-like"/>
    <property type="match status" value="1"/>
</dbReference>
<dbReference type="SUPFAM" id="SSF55048">
    <property type="entry name" value="Probable ACP-binding domain of malonyl-CoA ACP transacylase"/>
    <property type="match status" value="1"/>
</dbReference>
<dbReference type="PROSITE" id="PS50075">
    <property type="entry name" value="CARRIER"/>
    <property type="match status" value="1"/>
</dbReference>
<dbReference type="InterPro" id="IPR016035">
    <property type="entry name" value="Acyl_Trfase/lysoPLipase"/>
</dbReference>
<dbReference type="SUPFAM" id="SSF52151">
    <property type="entry name" value="FabD/lysophospholipase-like"/>
    <property type="match status" value="1"/>
</dbReference>
<accession>A0A450SSW7</accession>
<dbReference type="InterPro" id="IPR036736">
    <property type="entry name" value="ACP-like_sf"/>
</dbReference>
<name>A0A450SSW7_9GAMM</name>
<gene>
    <name evidence="8" type="ORF">BECKDK2373B_GA0170837_10632</name>
</gene>
<keyword evidence="2" id="KW-0597">Phosphoprotein</keyword>
<evidence type="ECO:0000259" key="6">
    <source>
        <dbReference type="PROSITE" id="PS50075"/>
    </source>
</evidence>
<dbReference type="GO" id="GO:0004312">
    <property type="term" value="F:fatty acid synthase activity"/>
    <property type="evidence" value="ECO:0007669"/>
    <property type="project" value="TreeGrafter"/>
</dbReference>
<dbReference type="PROSITE" id="PS00012">
    <property type="entry name" value="PHOSPHOPANTETHEINE"/>
    <property type="match status" value="1"/>
</dbReference>
<feature type="domain" description="Carrier" evidence="6">
    <location>
        <begin position="9"/>
        <end position="86"/>
    </location>
</feature>
<dbReference type="FunFam" id="3.40.47.10:FF:000019">
    <property type="entry name" value="Polyketide synthase type I"/>
    <property type="match status" value="1"/>
</dbReference>
<dbReference type="SUPFAM" id="SSF47336">
    <property type="entry name" value="ACP-like"/>
    <property type="match status" value="2"/>
</dbReference>
<dbReference type="GO" id="GO:0071770">
    <property type="term" value="P:DIM/DIP cell wall layer assembly"/>
    <property type="evidence" value="ECO:0007669"/>
    <property type="project" value="TreeGrafter"/>
</dbReference>
<dbReference type="InterPro" id="IPR014031">
    <property type="entry name" value="Ketoacyl_synth_C"/>
</dbReference>
<dbReference type="GO" id="GO:0006633">
    <property type="term" value="P:fatty acid biosynthetic process"/>
    <property type="evidence" value="ECO:0007669"/>
    <property type="project" value="TreeGrafter"/>
</dbReference>